<dbReference type="PANTHER" id="PTHR35790:SF4">
    <property type="entry name" value="HTH-TYPE TRANSCRIPTIONAL REGULATOR PCHR"/>
    <property type="match status" value="1"/>
</dbReference>
<proteinExistence type="predicted"/>
<dbReference type="PROSITE" id="PS50995">
    <property type="entry name" value="HTH_MARR_2"/>
    <property type="match status" value="1"/>
</dbReference>
<evidence type="ECO:0000256" key="1">
    <source>
        <dbReference type="ARBA" id="ARBA00023015"/>
    </source>
</evidence>
<evidence type="ECO:0000256" key="2">
    <source>
        <dbReference type="ARBA" id="ARBA00023125"/>
    </source>
</evidence>
<dbReference type="Gene3D" id="1.10.10.10">
    <property type="entry name" value="Winged helix-like DNA-binding domain superfamily/Winged helix DNA-binding domain"/>
    <property type="match status" value="1"/>
</dbReference>
<feature type="domain" description="HTH marR-type" evidence="4">
    <location>
        <begin position="5"/>
        <end position="148"/>
    </location>
</feature>
<dbReference type="GO" id="GO:0003677">
    <property type="term" value="F:DNA binding"/>
    <property type="evidence" value="ECO:0007669"/>
    <property type="project" value="UniProtKB-KW"/>
</dbReference>
<dbReference type="Proteomes" id="UP000323274">
    <property type="component" value="Unassembled WGS sequence"/>
</dbReference>
<dbReference type="InterPro" id="IPR036388">
    <property type="entry name" value="WH-like_DNA-bd_sf"/>
</dbReference>
<protein>
    <recommendedName>
        <fullName evidence="4">HTH marR-type domain-containing protein</fullName>
    </recommendedName>
</protein>
<dbReference type="EMBL" id="BJJW01000006">
    <property type="protein sequence ID" value="GDZ83683.1"/>
    <property type="molecule type" value="Genomic_DNA"/>
</dbReference>
<dbReference type="SMART" id="SM00347">
    <property type="entry name" value="HTH_MARR"/>
    <property type="match status" value="1"/>
</dbReference>
<comment type="caution">
    <text evidence="5">The sequence shown here is derived from an EMBL/GenBank/DDBJ whole genome shotgun (WGS) entry which is preliminary data.</text>
</comment>
<evidence type="ECO:0000256" key="3">
    <source>
        <dbReference type="ARBA" id="ARBA00023163"/>
    </source>
</evidence>
<dbReference type="Pfam" id="PF01047">
    <property type="entry name" value="MarR"/>
    <property type="match status" value="1"/>
</dbReference>
<dbReference type="RefSeq" id="WP_149334252.1">
    <property type="nucleotide sequence ID" value="NZ_BJJW01000006.1"/>
</dbReference>
<dbReference type="SUPFAM" id="SSF46785">
    <property type="entry name" value="Winged helix' DNA-binding domain"/>
    <property type="match status" value="1"/>
</dbReference>
<organism evidence="5 6">
    <name type="scientific">Leuconostoc citreum</name>
    <dbReference type="NCBI Taxonomy" id="33964"/>
    <lineage>
        <taxon>Bacteria</taxon>
        <taxon>Bacillati</taxon>
        <taxon>Bacillota</taxon>
        <taxon>Bacilli</taxon>
        <taxon>Lactobacillales</taxon>
        <taxon>Lactobacillaceae</taxon>
        <taxon>Leuconostoc</taxon>
    </lineage>
</organism>
<evidence type="ECO:0000313" key="5">
    <source>
        <dbReference type="EMBL" id="GDZ83683.1"/>
    </source>
</evidence>
<dbReference type="PANTHER" id="PTHR35790">
    <property type="entry name" value="HTH-TYPE TRANSCRIPTIONAL REGULATOR PCHR"/>
    <property type="match status" value="1"/>
</dbReference>
<keyword evidence="2" id="KW-0238">DNA-binding</keyword>
<sequence>MKNSYHLLVSELNIFRQHSGEENIHRYLTNYDQVPNSQQLNISDLDVITLIYHHDDSRISDLLAHTTLTQGAVSKIATRLTKLGFVSKSHHPNNKKETYLTLTQFGKIIATIHHQYHEDNDQALQTVMSKYSNAEIMTFTSLLKEINQIRQDH</sequence>
<gene>
    <name evidence="5" type="ORF">LCIT_09250</name>
</gene>
<dbReference type="InterPro" id="IPR052067">
    <property type="entry name" value="Metal_resp_HTH_trans_reg"/>
</dbReference>
<accession>A0A5A5U1H0</accession>
<dbReference type="InterPro" id="IPR036390">
    <property type="entry name" value="WH_DNA-bd_sf"/>
</dbReference>
<dbReference type="InterPro" id="IPR000835">
    <property type="entry name" value="HTH_MarR-typ"/>
</dbReference>
<dbReference type="GO" id="GO:0003700">
    <property type="term" value="F:DNA-binding transcription factor activity"/>
    <property type="evidence" value="ECO:0007669"/>
    <property type="project" value="InterPro"/>
</dbReference>
<reference evidence="5 6" key="1">
    <citation type="submission" date="2019-04" db="EMBL/GenBank/DDBJ databases">
        <title>A pseudo-fructophilic Leuconostoc citreum strain F192-5 isolated from peel of satsuma mandarin: the first report for isolation and characterization of strain-dependent fructophilic-like characteristics.</title>
        <authorList>
            <person name="Maeno S."/>
            <person name="Tanizawa Y."/>
            <person name="Kajikawa A."/>
            <person name="Kanesaki Y."/>
            <person name="Kubota E."/>
            <person name="Arita M."/>
            <person name="Leon D."/>
            <person name="Endo A."/>
        </authorList>
    </citation>
    <scope>NUCLEOTIDE SEQUENCE [LARGE SCALE GENOMIC DNA]</scope>
    <source>
        <strain evidence="5 6">F192-5</strain>
    </source>
</reference>
<evidence type="ECO:0000313" key="6">
    <source>
        <dbReference type="Proteomes" id="UP000323274"/>
    </source>
</evidence>
<keyword evidence="1" id="KW-0805">Transcription regulation</keyword>
<dbReference type="AlphaFoldDB" id="A0A5A5U1H0"/>
<name>A0A5A5U1H0_LEUCI</name>
<evidence type="ECO:0000259" key="4">
    <source>
        <dbReference type="PROSITE" id="PS50995"/>
    </source>
</evidence>
<keyword evidence="3" id="KW-0804">Transcription</keyword>